<evidence type="ECO:0000256" key="9">
    <source>
        <dbReference type="ARBA" id="ARBA00022833"/>
    </source>
</evidence>
<comment type="catalytic activity">
    <reaction evidence="15">
        <text>Couples ATP hydrolysis with the unwinding of duplex DNA by translocating in the 3'-5' direction.</text>
        <dbReference type="EC" id="5.6.2.4"/>
    </reaction>
</comment>
<dbReference type="InterPro" id="IPR011545">
    <property type="entry name" value="DEAD/DEAH_box_helicase_dom"/>
</dbReference>
<dbReference type="GO" id="GO:0005737">
    <property type="term" value="C:cytoplasm"/>
    <property type="evidence" value="ECO:0007669"/>
    <property type="project" value="TreeGrafter"/>
</dbReference>
<dbReference type="GO" id="GO:0043590">
    <property type="term" value="C:bacterial nucleoid"/>
    <property type="evidence" value="ECO:0007669"/>
    <property type="project" value="TreeGrafter"/>
</dbReference>
<dbReference type="EMBL" id="FPHM01000133">
    <property type="protein sequence ID" value="SFV69280.1"/>
    <property type="molecule type" value="Genomic_DNA"/>
</dbReference>
<dbReference type="Pfam" id="PF00271">
    <property type="entry name" value="Helicase_C"/>
    <property type="match status" value="1"/>
</dbReference>
<evidence type="ECO:0000256" key="16">
    <source>
        <dbReference type="ARBA" id="ARBA00034808"/>
    </source>
</evidence>
<dbReference type="PROSITE" id="PS51192">
    <property type="entry name" value="HELICASE_ATP_BIND_1"/>
    <property type="match status" value="1"/>
</dbReference>
<dbReference type="PANTHER" id="PTHR13710:SF105">
    <property type="entry name" value="ATP-DEPENDENT DNA HELICASE Q1"/>
    <property type="match status" value="1"/>
</dbReference>
<feature type="domain" description="Helicase ATP-binding" evidence="18">
    <location>
        <begin position="32"/>
        <end position="200"/>
    </location>
</feature>
<feature type="domain" description="Helicase C-terminal" evidence="19">
    <location>
        <begin position="222"/>
        <end position="375"/>
    </location>
</feature>
<evidence type="ECO:0000256" key="5">
    <source>
        <dbReference type="ARBA" id="ARBA00022741"/>
    </source>
</evidence>
<dbReference type="Pfam" id="PF09382">
    <property type="entry name" value="RQC"/>
    <property type="match status" value="1"/>
</dbReference>
<keyword evidence="14" id="KW-0413">Isomerase</keyword>
<organism evidence="20">
    <name type="scientific">hydrothermal vent metagenome</name>
    <dbReference type="NCBI Taxonomy" id="652676"/>
    <lineage>
        <taxon>unclassified sequences</taxon>
        <taxon>metagenomes</taxon>
        <taxon>ecological metagenomes</taxon>
    </lineage>
</organism>
<dbReference type="FunFam" id="3.40.50.300:FF:000296">
    <property type="entry name" value="ATP-dependent DNA helicase RecQ"/>
    <property type="match status" value="1"/>
</dbReference>
<dbReference type="Pfam" id="PF16124">
    <property type="entry name" value="RecQ_Zn_bind"/>
    <property type="match status" value="1"/>
</dbReference>
<evidence type="ECO:0000256" key="4">
    <source>
        <dbReference type="ARBA" id="ARBA00022723"/>
    </source>
</evidence>
<keyword evidence="8 20" id="KW-0347">Helicase</keyword>
<dbReference type="InterPro" id="IPR006293">
    <property type="entry name" value="DNA_helicase_ATP-dep_RecQ_bac"/>
</dbReference>
<dbReference type="PROSITE" id="PS50967">
    <property type="entry name" value="HRDC"/>
    <property type="match status" value="1"/>
</dbReference>
<accession>A0A1W1CTS1</accession>
<dbReference type="InterPro" id="IPR010997">
    <property type="entry name" value="HRDC-like_sf"/>
</dbReference>
<dbReference type="InterPro" id="IPR044876">
    <property type="entry name" value="HRDC_dom_sf"/>
</dbReference>
<dbReference type="PANTHER" id="PTHR13710">
    <property type="entry name" value="DNA HELICASE RECQ FAMILY MEMBER"/>
    <property type="match status" value="1"/>
</dbReference>
<evidence type="ECO:0000256" key="15">
    <source>
        <dbReference type="ARBA" id="ARBA00034617"/>
    </source>
</evidence>
<dbReference type="InterPro" id="IPR001650">
    <property type="entry name" value="Helicase_C-like"/>
</dbReference>
<dbReference type="InterPro" id="IPR027417">
    <property type="entry name" value="P-loop_NTPase"/>
</dbReference>
<dbReference type="InterPro" id="IPR014001">
    <property type="entry name" value="Helicase_ATP-bd"/>
</dbReference>
<evidence type="ECO:0000256" key="6">
    <source>
        <dbReference type="ARBA" id="ARBA00022763"/>
    </source>
</evidence>
<dbReference type="InterPro" id="IPR036388">
    <property type="entry name" value="WH-like_DNA-bd_sf"/>
</dbReference>
<keyword evidence="13" id="KW-0234">DNA repair</keyword>
<evidence type="ECO:0000256" key="12">
    <source>
        <dbReference type="ARBA" id="ARBA00023172"/>
    </source>
</evidence>
<dbReference type="SUPFAM" id="SSF46785">
    <property type="entry name" value="Winged helix' DNA-binding domain"/>
    <property type="match status" value="1"/>
</dbReference>
<dbReference type="NCBIfam" id="TIGR00614">
    <property type="entry name" value="recQ_fam"/>
    <property type="match status" value="1"/>
</dbReference>
<dbReference type="CDD" id="cd17920">
    <property type="entry name" value="DEXHc_RecQ"/>
    <property type="match status" value="1"/>
</dbReference>
<keyword evidence="6" id="KW-0227">DNA damage</keyword>
<dbReference type="InterPro" id="IPR004589">
    <property type="entry name" value="DNA_helicase_ATP-dep_RecQ"/>
</dbReference>
<keyword evidence="9" id="KW-0862">Zinc</keyword>
<comment type="similarity">
    <text evidence="3">Belongs to the helicase family. RecQ subfamily.</text>
</comment>
<sequence length="604" mass="69550">MSFCYYYNMNKLETLQYYFGHEKFREQQEEVIDAILNHQDLLMILPTGGGKSLCYQLPSLLMSGVTVVISPLLALMHDQVLALKENGIPSAMLSSMQNIEETREIEQQLRSNQIKLLYVAPERLMNDYFLRFLFDLNINFFVVDEAHCVSEWGHEFREHYRMLSQLKISFPSSTIAAFTATATELVREDILTNLRLQNPKVVTGSLFRNNLTIHAKHRQSDGRKQLLEFLKEHQNEAGIIYAFSRKQTESLAIYLKNQGYKAEAYHAGLKTEVKNSVFADFVSDNLNIVVATIAFGMGIDKSNIRFVVHMNLPKTLENYYQEIGRAGRDGLQSTTLLLFSTADIVQQKSFIEALPNSPYKENAFEKINTISRFANSESCRHQQIATYFNDNIEACKTVCDNCLYPDKNSIEITQDAQKLLSTIYRTKQSFGLHYVVDVLRGSKEQRILNNKHNELSVYGIGEHYSKAQWLTVADKLLELGAIGIGEYKVYHLLERGVTILKGQEEVSIRAERLVIQKAKTKKKVNYFDDYEVEIFDKLRELRKEIARNNKVPPYIIFSDKTLKELSNLMPRNKGEMLNVHGIGEVKFERYGQAFLELIKEIENI</sequence>
<dbReference type="PROSITE" id="PS51194">
    <property type="entry name" value="HELICASE_CTER"/>
    <property type="match status" value="1"/>
</dbReference>
<keyword evidence="5" id="KW-0547">Nucleotide-binding</keyword>
<dbReference type="InterPro" id="IPR002121">
    <property type="entry name" value="HRDC_dom"/>
</dbReference>
<dbReference type="GO" id="GO:0003677">
    <property type="term" value="F:DNA binding"/>
    <property type="evidence" value="ECO:0007669"/>
    <property type="project" value="UniProtKB-KW"/>
</dbReference>
<dbReference type="GO" id="GO:0030894">
    <property type="term" value="C:replisome"/>
    <property type="evidence" value="ECO:0007669"/>
    <property type="project" value="TreeGrafter"/>
</dbReference>
<evidence type="ECO:0000256" key="2">
    <source>
        <dbReference type="ARBA" id="ARBA00001947"/>
    </source>
</evidence>
<dbReference type="Pfam" id="PF00570">
    <property type="entry name" value="HRDC"/>
    <property type="match status" value="1"/>
</dbReference>
<dbReference type="GO" id="GO:0009432">
    <property type="term" value="P:SOS response"/>
    <property type="evidence" value="ECO:0007669"/>
    <property type="project" value="InterPro"/>
</dbReference>
<dbReference type="SMART" id="SM00490">
    <property type="entry name" value="HELICc"/>
    <property type="match status" value="1"/>
</dbReference>
<proteinExistence type="inferred from homology"/>
<evidence type="ECO:0000259" key="17">
    <source>
        <dbReference type="PROSITE" id="PS50967"/>
    </source>
</evidence>
<protein>
    <recommendedName>
        <fullName evidence="16">DNA 3'-5' helicase</fullName>
        <ecNumber evidence="16">5.6.2.4</ecNumber>
    </recommendedName>
</protein>
<evidence type="ECO:0000259" key="18">
    <source>
        <dbReference type="PROSITE" id="PS51192"/>
    </source>
</evidence>
<dbReference type="GO" id="GO:0006310">
    <property type="term" value="P:DNA recombination"/>
    <property type="evidence" value="ECO:0007669"/>
    <property type="project" value="UniProtKB-KW"/>
</dbReference>
<dbReference type="InterPro" id="IPR032284">
    <property type="entry name" value="RecQ_Zn-bd"/>
</dbReference>
<keyword evidence="11" id="KW-0238">DNA-binding</keyword>
<name>A0A1W1CTS1_9ZZZZ</name>
<dbReference type="GO" id="GO:0043138">
    <property type="term" value="F:3'-5' DNA helicase activity"/>
    <property type="evidence" value="ECO:0007669"/>
    <property type="project" value="UniProtKB-EC"/>
</dbReference>
<dbReference type="SUPFAM" id="SSF47819">
    <property type="entry name" value="HRDC-like"/>
    <property type="match status" value="1"/>
</dbReference>
<dbReference type="GO" id="GO:0006260">
    <property type="term" value="P:DNA replication"/>
    <property type="evidence" value="ECO:0007669"/>
    <property type="project" value="InterPro"/>
</dbReference>
<dbReference type="SMART" id="SM00341">
    <property type="entry name" value="HRDC"/>
    <property type="match status" value="1"/>
</dbReference>
<evidence type="ECO:0000256" key="11">
    <source>
        <dbReference type="ARBA" id="ARBA00023125"/>
    </source>
</evidence>
<dbReference type="Gene3D" id="1.10.10.10">
    <property type="entry name" value="Winged helix-like DNA-binding domain superfamily/Winged helix DNA-binding domain"/>
    <property type="match status" value="1"/>
</dbReference>
<dbReference type="SMART" id="SM00956">
    <property type="entry name" value="RQC"/>
    <property type="match status" value="1"/>
</dbReference>
<dbReference type="FunFam" id="1.10.150.80:FF:000002">
    <property type="entry name" value="ATP-dependent DNA helicase RecQ"/>
    <property type="match status" value="1"/>
</dbReference>
<evidence type="ECO:0000256" key="13">
    <source>
        <dbReference type="ARBA" id="ARBA00023204"/>
    </source>
</evidence>
<dbReference type="Pfam" id="PF00270">
    <property type="entry name" value="DEAD"/>
    <property type="match status" value="1"/>
</dbReference>
<comment type="cofactor">
    <cofactor evidence="2">
        <name>Zn(2+)</name>
        <dbReference type="ChEBI" id="CHEBI:29105"/>
    </cofactor>
</comment>
<evidence type="ECO:0000256" key="8">
    <source>
        <dbReference type="ARBA" id="ARBA00022806"/>
    </source>
</evidence>
<keyword evidence="4" id="KW-0479">Metal-binding</keyword>
<dbReference type="GO" id="GO:0006281">
    <property type="term" value="P:DNA repair"/>
    <property type="evidence" value="ECO:0007669"/>
    <property type="project" value="UniProtKB-KW"/>
</dbReference>
<dbReference type="GO" id="GO:0016787">
    <property type="term" value="F:hydrolase activity"/>
    <property type="evidence" value="ECO:0007669"/>
    <property type="project" value="UniProtKB-KW"/>
</dbReference>
<evidence type="ECO:0000313" key="20">
    <source>
        <dbReference type="EMBL" id="SFV69280.1"/>
    </source>
</evidence>
<keyword evidence="10" id="KW-0067">ATP-binding</keyword>
<evidence type="ECO:0000256" key="14">
    <source>
        <dbReference type="ARBA" id="ARBA00023235"/>
    </source>
</evidence>
<dbReference type="NCBIfam" id="TIGR01389">
    <property type="entry name" value="recQ"/>
    <property type="match status" value="1"/>
</dbReference>
<evidence type="ECO:0000256" key="7">
    <source>
        <dbReference type="ARBA" id="ARBA00022801"/>
    </source>
</evidence>
<keyword evidence="7" id="KW-0378">Hydrolase</keyword>
<evidence type="ECO:0000256" key="1">
    <source>
        <dbReference type="ARBA" id="ARBA00001946"/>
    </source>
</evidence>
<dbReference type="AlphaFoldDB" id="A0A1W1CTS1"/>
<dbReference type="InterPro" id="IPR036390">
    <property type="entry name" value="WH_DNA-bd_sf"/>
</dbReference>
<evidence type="ECO:0000256" key="10">
    <source>
        <dbReference type="ARBA" id="ARBA00022840"/>
    </source>
</evidence>
<dbReference type="GO" id="GO:0046872">
    <property type="term" value="F:metal ion binding"/>
    <property type="evidence" value="ECO:0007669"/>
    <property type="project" value="UniProtKB-KW"/>
</dbReference>
<dbReference type="GO" id="GO:0009378">
    <property type="term" value="F:four-way junction helicase activity"/>
    <property type="evidence" value="ECO:0007669"/>
    <property type="project" value="TreeGrafter"/>
</dbReference>
<comment type="cofactor">
    <cofactor evidence="1">
        <name>Mg(2+)</name>
        <dbReference type="ChEBI" id="CHEBI:18420"/>
    </cofactor>
</comment>
<evidence type="ECO:0000256" key="3">
    <source>
        <dbReference type="ARBA" id="ARBA00005446"/>
    </source>
</evidence>
<dbReference type="SMART" id="SM00487">
    <property type="entry name" value="DEXDc"/>
    <property type="match status" value="1"/>
</dbReference>
<keyword evidence="12" id="KW-0233">DNA recombination</keyword>
<dbReference type="Gene3D" id="1.10.150.80">
    <property type="entry name" value="HRDC domain"/>
    <property type="match status" value="1"/>
</dbReference>
<dbReference type="SUPFAM" id="SSF52540">
    <property type="entry name" value="P-loop containing nucleoside triphosphate hydrolases"/>
    <property type="match status" value="1"/>
</dbReference>
<gene>
    <name evidence="20" type="ORF">MNB_SV-13-168</name>
</gene>
<feature type="domain" description="HRDC" evidence="17">
    <location>
        <begin position="528"/>
        <end position="604"/>
    </location>
</feature>
<dbReference type="EC" id="5.6.2.4" evidence="16"/>
<dbReference type="GO" id="GO:0005524">
    <property type="term" value="F:ATP binding"/>
    <property type="evidence" value="ECO:0007669"/>
    <property type="project" value="UniProtKB-KW"/>
</dbReference>
<dbReference type="Gene3D" id="3.40.50.300">
    <property type="entry name" value="P-loop containing nucleotide triphosphate hydrolases"/>
    <property type="match status" value="2"/>
</dbReference>
<evidence type="ECO:0000259" key="19">
    <source>
        <dbReference type="PROSITE" id="PS51194"/>
    </source>
</evidence>
<dbReference type="InterPro" id="IPR018982">
    <property type="entry name" value="RQC_domain"/>
</dbReference>
<reference evidence="20" key="1">
    <citation type="submission" date="2016-10" db="EMBL/GenBank/DDBJ databases">
        <authorList>
            <person name="de Groot N.N."/>
        </authorList>
    </citation>
    <scope>NUCLEOTIDE SEQUENCE</scope>
</reference>